<evidence type="ECO:0000313" key="2">
    <source>
        <dbReference type="Proteomes" id="UP000005239"/>
    </source>
</evidence>
<sequence>MLAVAKYSRNSAKANPAEACPGCGTVIEVKKRRTHVETVHHSERFRDSTDLTEIIKCFYGGGKGGDLKSTCVYLLQRSWYNYELLDPGR</sequence>
<reference evidence="2" key="1">
    <citation type="journal article" date="2008" name="Nat. Genet.">
        <title>The Pristionchus pacificus genome provides a unique perspective on nematode lifestyle and parasitism.</title>
        <authorList>
            <person name="Dieterich C."/>
            <person name="Clifton S.W."/>
            <person name="Schuster L.N."/>
            <person name="Chinwalla A."/>
            <person name="Delehaunty K."/>
            <person name="Dinkelacker I."/>
            <person name="Fulton L."/>
            <person name="Fulton R."/>
            <person name="Godfrey J."/>
            <person name="Minx P."/>
            <person name="Mitreva M."/>
            <person name="Roeseler W."/>
            <person name="Tian H."/>
            <person name="Witte H."/>
            <person name="Yang S.P."/>
            <person name="Wilson R.K."/>
            <person name="Sommer R.J."/>
        </authorList>
    </citation>
    <scope>NUCLEOTIDE SEQUENCE [LARGE SCALE GENOMIC DNA]</scope>
    <source>
        <strain evidence="2">PS312</strain>
    </source>
</reference>
<keyword evidence="2" id="KW-1185">Reference proteome</keyword>
<gene>
    <name evidence="1" type="primary">WBGene00283377</name>
</gene>
<accession>A0A2A6CZ05</accession>
<proteinExistence type="predicted"/>
<protein>
    <submittedName>
        <fullName evidence="1">Uncharacterized protein</fullName>
    </submittedName>
</protein>
<dbReference type="Proteomes" id="UP000005239">
    <property type="component" value="Unassembled WGS sequence"/>
</dbReference>
<reference evidence="1" key="2">
    <citation type="submission" date="2022-06" db="UniProtKB">
        <authorList>
            <consortium name="EnsemblMetazoa"/>
        </authorList>
    </citation>
    <scope>IDENTIFICATION</scope>
    <source>
        <strain evidence="1">PS312</strain>
    </source>
</reference>
<dbReference type="EnsemblMetazoa" id="PPA45008.1">
    <property type="protein sequence ID" value="PPA45008.1"/>
    <property type="gene ID" value="WBGene00283377"/>
</dbReference>
<name>A0A2A6CZ05_PRIPA</name>
<organism evidence="1 2">
    <name type="scientific">Pristionchus pacificus</name>
    <name type="common">Parasitic nematode worm</name>
    <dbReference type="NCBI Taxonomy" id="54126"/>
    <lineage>
        <taxon>Eukaryota</taxon>
        <taxon>Metazoa</taxon>
        <taxon>Ecdysozoa</taxon>
        <taxon>Nematoda</taxon>
        <taxon>Chromadorea</taxon>
        <taxon>Rhabditida</taxon>
        <taxon>Rhabditina</taxon>
        <taxon>Diplogasteromorpha</taxon>
        <taxon>Diplogasteroidea</taxon>
        <taxon>Neodiplogasteridae</taxon>
        <taxon>Pristionchus</taxon>
    </lineage>
</organism>
<dbReference type="AlphaFoldDB" id="A0A2A6CZ05"/>
<accession>A0A8R1V342</accession>
<evidence type="ECO:0000313" key="1">
    <source>
        <dbReference type="EnsemblMetazoa" id="PPA45008.1"/>
    </source>
</evidence>